<evidence type="ECO:0000313" key="1">
    <source>
        <dbReference type="EMBL" id="VDL99137.1"/>
    </source>
</evidence>
<keyword evidence="2" id="KW-1185">Reference proteome</keyword>
<dbReference type="AlphaFoldDB" id="A0A183T8F2"/>
<reference evidence="1 2" key="2">
    <citation type="submission" date="2018-11" db="EMBL/GenBank/DDBJ databases">
        <authorList>
            <consortium name="Pathogen Informatics"/>
        </authorList>
    </citation>
    <scope>NUCLEOTIDE SEQUENCE [LARGE SCALE GENOMIC DNA]</scope>
    <source>
        <strain evidence="1 2">NST_G2</strain>
    </source>
</reference>
<dbReference type="EMBL" id="UYSU01037512">
    <property type="protein sequence ID" value="VDL99137.1"/>
    <property type="molecule type" value="Genomic_DNA"/>
</dbReference>
<organism evidence="3">
    <name type="scientific">Schistocephalus solidus</name>
    <name type="common">Tapeworm</name>
    <dbReference type="NCBI Taxonomy" id="70667"/>
    <lineage>
        <taxon>Eukaryota</taxon>
        <taxon>Metazoa</taxon>
        <taxon>Spiralia</taxon>
        <taxon>Lophotrochozoa</taxon>
        <taxon>Platyhelminthes</taxon>
        <taxon>Cestoda</taxon>
        <taxon>Eucestoda</taxon>
        <taxon>Diphyllobothriidea</taxon>
        <taxon>Diphyllobothriidae</taxon>
        <taxon>Schistocephalus</taxon>
    </lineage>
</organism>
<evidence type="ECO:0000313" key="3">
    <source>
        <dbReference type="WBParaSite" id="SSLN_0001323901-mRNA-1"/>
    </source>
</evidence>
<dbReference type="WBParaSite" id="SSLN_0001323901-mRNA-1">
    <property type="protein sequence ID" value="SSLN_0001323901-mRNA-1"/>
    <property type="gene ID" value="SSLN_0001323901"/>
</dbReference>
<reference evidence="3" key="1">
    <citation type="submission" date="2016-06" db="UniProtKB">
        <authorList>
            <consortium name="WormBaseParasite"/>
        </authorList>
    </citation>
    <scope>IDENTIFICATION</scope>
</reference>
<protein>
    <submittedName>
        <fullName evidence="3">ACT domain-containing protein</fullName>
    </submittedName>
</protein>
<proteinExistence type="predicted"/>
<sequence>MELRVKFQNLSRPTQDHAETLVHNLSSKELTPVQFQGLKHEAAVNTADADLVNTVAAIESVLRHCQEVDDTKKIIRQQVTSLPSTPKPRVAFPEQDALRTLNADSCIVILPADKGGSTVELDISARHWHHFEGSPN</sequence>
<evidence type="ECO:0000313" key="2">
    <source>
        <dbReference type="Proteomes" id="UP000275846"/>
    </source>
</evidence>
<gene>
    <name evidence="1" type="ORF">SSLN_LOCUS12752</name>
</gene>
<dbReference type="Proteomes" id="UP000275846">
    <property type="component" value="Unassembled WGS sequence"/>
</dbReference>
<dbReference type="OrthoDB" id="6249720at2759"/>
<name>A0A183T8F2_SCHSO</name>
<accession>A0A183T8F2</accession>